<name>A0A447V0E3_9ENTR</name>
<proteinExistence type="predicted"/>
<evidence type="ECO:0000313" key="2">
    <source>
        <dbReference type="EMBL" id="VEB96457.1"/>
    </source>
</evidence>
<reference evidence="2 3" key="1">
    <citation type="submission" date="2018-12" db="EMBL/GenBank/DDBJ databases">
        <authorList>
            <consortium name="Pathogen Informatics"/>
        </authorList>
    </citation>
    <scope>NUCLEOTIDE SEQUENCE [LARGE SCALE GENOMIC DNA]</scope>
    <source>
        <strain evidence="2 3">NCTC11466</strain>
    </source>
</reference>
<feature type="compositionally biased region" description="Basic and acidic residues" evidence="1">
    <location>
        <begin position="180"/>
        <end position="189"/>
    </location>
</feature>
<sequence length="214" mass="23152">MVIFVSKTTASAQGLVRMSGFKTGLFSLNKNSRRLLLLCAALLLSLLAVPIAIGILKPAVKSVNDRRDPVALLVYSWEAEASSNLSSAKIYHSADAGTRKDILLMVWNVKPCLLAGKISVSAMPGKAMRWVQRELRESLRVAFLPSPVSICTSPGSAEQPNLFKQSIVAETGPQGPLREQAVEESHQAERQIQPLGANTRPLSSPEKVDTRHAA</sequence>
<dbReference type="KEGG" id="clap:NCTC11466_01622"/>
<dbReference type="EMBL" id="LR134201">
    <property type="protein sequence ID" value="VEB96457.1"/>
    <property type="molecule type" value="Genomic_DNA"/>
</dbReference>
<feature type="region of interest" description="Disordered" evidence="1">
    <location>
        <begin position="173"/>
        <end position="214"/>
    </location>
</feature>
<accession>A0A447V0E3</accession>
<dbReference type="AlphaFoldDB" id="A0A447V0E3"/>
<evidence type="ECO:0000256" key="1">
    <source>
        <dbReference type="SAM" id="MobiDB-lite"/>
    </source>
</evidence>
<protein>
    <submittedName>
        <fullName evidence="2">Uncharacterized protein</fullName>
    </submittedName>
</protein>
<keyword evidence="3" id="KW-1185">Reference proteome</keyword>
<organism evidence="2 3">
    <name type="scientific">Cedecea lapagei</name>
    <dbReference type="NCBI Taxonomy" id="158823"/>
    <lineage>
        <taxon>Bacteria</taxon>
        <taxon>Pseudomonadati</taxon>
        <taxon>Pseudomonadota</taxon>
        <taxon>Gammaproteobacteria</taxon>
        <taxon>Enterobacterales</taxon>
        <taxon>Enterobacteriaceae</taxon>
        <taxon>Cedecea</taxon>
    </lineage>
</organism>
<dbReference type="Proteomes" id="UP000274122">
    <property type="component" value="Chromosome"/>
</dbReference>
<evidence type="ECO:0000313" key="3">
    <source>
        <dbReference type="Proteomes" id="UP000274122"/>
    </source>
</evidence>
<gene>
    <name evidence="2" type="ORF">NCTC11466_01622</name>
</gene>